<protein>
    <submittedName>
        <fullName evidence="4">PREDICTED: unnamed product</fullName>
    </submittedName>
</protein>
<dbReference type="InParanoid" id="A0A5E4FUE3"/>
<proteinExistence type="predicted"/>
<reference evidence="3 6" key="3">
    <citation type="journal article" date="2022" name="G3 (Bethesda)">
        <title>Whole-genome sequence and methylome profiling of the almond [Prunus dulcis (Mill.) D.A. Webb] cultivar 'Nonpareil'.</title>
        <authorList>
            <person name="D'Amico-Willman K.M."/>
            <person name="Ouma W.Z."/>
            <person name="Meulia T."/>
            <person name="Sideli G.M."/>
            <person name="Gradziel T.M."/>
            <person name="Fresnedo-Ramirez J."/>
        </authorList>
    </citation>
    <scope>NUCLEOTIDE SEQUENCE [LARGE SCALE GENOMIC DNA]</scope>
    <source>
        <strain evidence="3">Clone GOH B32 T37-40</strain>
    </source>
</reference>
<name>A0A5E4FUE3_PRUDU</name>
<keyword evidence="1" id="KW-1133">Transmembrane helix</keyword>
<reference evidence="4" key="1">
    <citation type="submission" date="2019-07" db="EMBL/GenBank/DDBJ databases">
        <authorList>
            <person name="Alioto T."/>
            <person name="Alioto T."/>
            <person name="Gomez Garrido J."/>
        </authorList>
    </citation>
    <scope>NUCLEOTIDE SEQUENCE</scope>
</reference>
<organism evidence="4 5">
    <name type="scientific">Prunus dulcis</name>
    <name type="common">Almond</name>
    <name type="synonym">Amygdalus dulcis</name>
    <dbReference type="NCBI Taxonomy" id="3755"/>
    <lineage>
        <taxon>Eukaryota</taxon>
        <taxon>Viridiplantae</taxon>
        <taxon>Streptophyta</taxon>
        <taxon>Embryophyta</taxon>
        <taxon>Tracheophyta</taxon>
        <taxon>Spermatophyta</taxon>
        <taxon>Magnoliopsida</taxon>
        <taxon>eudicotyledons</taxon>
        <taxon>Gunneridae</taxon>
        <taxon>Pentapetalae</taxon>
        <taxon>rosids</taxon>
        <taxon>fabids</taxon>
        <taxon>Rosales</taxon>
        <taxon>Rosaceae</taxon>
        <taxon>Amygdaloideae</taxon>
        <taxon>Amygdaleae</taxon>
        <taxon>Prunus</taxon>
    </lineage>
</organism>
<accession>A0A5E4FUE3</accession>
<reference evidence="5" key="2">
    <citation type="journal article" date="2020" name="Plant J.">
        <title>Transposons played a major role in the diversification between the closely related almond and peach genomes: results from the almond genome sequence.</title>
        <authorList>
            <person name="Alioto T."/>
            <person name="Alexiou K.G."/>
            <person name="Bardil A."/>
            <person name="Barteri F."/>
            <person name="Castanera R."/>
            <person name="Cruz F."/>
            <person name="Dhingra A."/>
            <person name="Duval H."/>
            <person name="Fernandez I Marti A."/>
            <person name="Frias L."/>
            <person name="Galan B."/>
            <person name="Garcia J.L."/>
            <person name="Howad W."/>
            <person name="Gomez-Garrido J."/>
            <person name="Gut M."/>
            <person name="Julca I."/>
            <person name="Morata J."/>
            <person name="Puigdomenech P."/>
            <person name="Ribeca P."/>
            <person name="Rubio Cabetas M.J."/>
            <person name="Vlasova A."/>
            <person name="Wirthensohn M."/>
            <person name="Garcia-Mas J."/>
            <person name="Gabaldon T."/>
            <person name="Casacuberta J.M."/>
            <person name="Arus P."/>
        </authorList>
    </citation>
    <scope>NUCLEOTIDE SEQUENCE [LARGE SCALE GENOMIC DNA]</scope>
    <source>
        <strain evidence="5">cv. Texas</strain>
    </source>
</reference>
<evidence type="ECO:0000313" key="6">
    <source>
        <dbReference type="Proteomes" id="UP001054821"/>
    </source>
</evidence>
<keyword evidence="6" id="KW-1185">Reference proteome</keyword>
<dbReference type="Proteomes" id="UP001054821">
    <property type="component" value="Chromosome 5"/>
</dbReference>
<dbReference type="Pfam" id="PF06697">
    <property type="entry name" value="DUF1191"/>
    <property type="match status" value="1"/>
</dbReference>
<dbReference type="PANTHER" id="PTHR33512:SF4">
    <property type="entry name" value="PROTEIN, PUTATIVE (DUF1191)-RELATED"/>
    <property type="match status" value="1"/>
</dbReference>
<feature type="transmembrane region" description="Helical" evidence="1">
    <location>
        <begin position="216"/>
        <end position="237"/>
    </location>
</feature>
<dbReference type="Proteomes" id="UP000327085">
    <property type="component" value="Chromosome 5"/>
</dbReference>
<dbReference type="Gramene" id="VVA31151">
    <property type="protein sequence ID" value="VVA31151"/>
    <property type="gene ID" value="Prudul26B015333"/>
</dbReference>
<dbReference type="EMBL" id="CABIKO010000207">
    <property type="protein sequence ID" value="VVA31151.1"/>
    <property type="molecule type" value="Genomic_DNA"/>
</dbReference>
<keyword evidence="1" id="KW-0472">Membrane</keyword>
<dbReference type="GO" id="GO:0016020">
    <property type="term" value="C:membrane"/>
    <property type="evidence" value="ECO:0007669"/>
    <property type="project" value="TreeGrafter"/>
</dbReference>
<sequence length="307" mass="33986">MSINCLCFFFTFLLSSCLCCLSNSTSDSLDGFARDLAFKALSERRAHTGVLYKAILPANLSGMEVSVVRLRSRRLWNRGAANFSCFQIPSRTMPMPHVKRLALVHQNLGNWSSHYYTLPGYSLVSSVVGFMVYDASNTSYNSTTKLSLKTMGKPILVQFPNVTLDQGTISKAKCASFATNGTVSLTEMRYPGVCYATEQGHFSIVLRLKRKRSLKFLWVVGFVLASPMIVLVGYVGMASLKRLKAKKIQVMEKQAEEDLVLENRWVLGSKMPSAAVTRTLPALENGSPCHGSSDHLSFYGLAKSNNY</sequence>
<evidence type="ECO:0000256" key="2">
    <source>
        <dbReference type="SAM" id="SignalP"/>
    </source>
</evidence>
<dbReference type="PANTHER" id="PTHR33512">
    <property type="entry name" value="PROTEIN, PUTATIVE (DUF1191)-RELATED"/>
    <property type="match status" value="1"/>
</dbReference>
<evidence type="ECO:0000313" key="5">
    <source>
        <dbReference type="Proteomes" id="UP000327085"/>
    </source>
</evidence>
<dbReference type="InterPro" id="IPR010605">
    <property type="entry name" value="DUF1191"/>
</dbReference>
<evidence type="ECO:0000256" key="1">
    <source>
        <dbReference type="SAM" id="Phobius"/>
    </source>
</evidence>
<keyword evidence="2" id="KW-0732">Signal</keyword>
<dbReference type="AlphaFoldDB" id="A0A5E4FUE3"/>
<feature type="chain" id="PRO_5044620731" evidence="2">
    <location>
        <begin position="20"/>
        <end position="307"/>
    </location>
</feature>
<evidence type="ECO:0000313" key="4">
    <source>
        <dbReference type="EMBL" id="VVA31151.1"/>
    </source>
</evidence>
<feature type="signal peptide" evidence="2">
    <location>
        <begin position="1"/>
        <end position="19"/>
    </location>
</feature>
<dbReference type="EMBL" id="JAJFAZ020000005">
    <property type="protein sequence ID" value="KAI5329084.1"/>
    <property type="molecule type" value="Genomic_DNA"/>
</dbReference>
<dbReference type="OMA" id="HISRMVL"/>
<gene>
    <name evidence="4" type="ORF">ALMOND_2B015333</name>
    <name evidence="3" type="ORF">L3X38_028481</name>
</gene>
<evidence type="ECO:0000313" key="3">
    <source>
        <dbReference type="EMBL" id="KAI5329084.1"/>
    </source>
</evidence>
<keyword evidence="1" id="KW-0812">Transmembrane</keyword>